<proteinExistence type="predicted"/>
<dbReference type="KEGG" id="scib:HUG20_02480"/>
<keyword evidence="1" id="KW-1133">Transmembrane helix</keyword>
<protein>
    <submittedName>
        <fullName evidence="3">Tripartite tricarboxylate transporter TctB family protein</fullName>
    </submittedName>
</protein>
<evidence type="ECO:0000313" key="4">
    <source>
        <dbReference type="Proteomes" id="UP000595349"/>
    </source>
</evidence>
<evidence type="ECO:0000256" key="1">
    <source>
        <dbReference type="SAM" id="Phobius"/>
    </source>
</evidence>
<feature type="transmembrane region" description="Helical" evidence="1">
    <location>
        <begin position="9"/>
        <end position="28"/>
    </location>
</feature>
<keyword evidence="4" id="KW-1185">Reference proteome</keyword>
<dbReference type="Proteomes" id="UP000595349">
    <property type="component" value="Chromosome"/>
</dbReference>
<feature type="transmembrane region" description="Helical" evidence="1">
    <location>
        <begin position="40"/>
        <end position="57"/>
    </location>
</feature>
<gene>
    <name evidence="3" type="ORF">HUG20_02480</name>
</gene>
<sequence length="168" mass="18561">MAASKLTPIIWIIFAITFIAVGLPLPFFEPGSVGLGPGGWPIIVLSMMLLAAMVLLVQETRSQDKQEETESDEEENMLDGEVIDANNHWYLLSGLVGYLILVPILGFFLISVLFILFVIRRMGSKNWLVNSGVSLITTALFVFMFGVLLNIPLPRGTGILNDLSFLLY</sequence>
<dbReference type="Pfam" id="PF07331">
    <property type="entry name" value="TctB"/>
    <property type="match status" value="1"/>
</dbReference>
<organism evidence="3 4">
    <name type="scientific">Salicibibacter cibi</name>
    <dbReference type="NCBI Taxonomy" id="2743001"/>
    <lineage>
        <taxon>Bacteria</taxon>
        <taxon>Bacillati</taxon>
        <taxon>Bacillota</taxon>
        <taxon>Bacilli</taxon>
        <taxon>Bacillales</taxon>
        <taxon>Bacillaceae</taxon>
        <taxon>Salicibibacter</taxon>
    </lineage>
</organism>
<feature type="transmembrane region" description="Helical" evidence="1">
    <location>
        <begin position="95"/>
        <end position="119"/>
    </location>
</feature>
<dbReference type="RefSeq" id="WP_200087677.1">
    <property type="nucleotide sequence ID" value="NZ_CP054706.1"/>
</dbReference>
<evidence type="ECO:0000313" key="3">
    <source>
        <dbReference type="EMBL" id="QQK78879.1"/>
    </source>
</evidence>
<dbReference type="EMBL" id="CP054706">
    <property type="protein sequence ID" value="QQK78879.1"/>
    <property type="molecule type" value="Genomic_DNA"/>
</dbReference>
<dbReference type="AlphaFoldDB" id="A0A7T6Z8N0"/>
<accession>A0A7T6Z8N0</accession>
<dbReference type="InterPro" id="IPR009936">
    <property type="entry name" value="DUF1468"/>
</dbReference>
<feature type="transmembrane region" description="Helical" evidence="1">
    <location>
        <begin position="131"/>
        <end position="151"/>
    </location>
</feature>
<reference evidence="3 4" key="1">
    <citation type="submission" date="2020-06" db="EMBL/GenBank/DDBJ databases">
        <title>Genomic analysis of Salicibibacter sp. NKC21-4.</title>
        <authorList>
            <person name="Oh Y.J."/>
        </authorList>
    </citation>
    <scope>NUCLEOTIDE SEQUENCE [LARGE SCALE GENOMIC DNA]</scope>
    <source>
        <strain evidence="3 4">NKC21-4</strain>
    </source>
</reference>
<keyword evidence="1" id="KW-0812">Transmembrane</keyword>
<name>A0A7T6Z8N0_9BACI</name>
<keyword evidence="1" id="KW-0472">Membrane</keyword>
<feature type="domain" description="DUF1468" evidence="2">
    <location>
        <begin position="10"/>
        <end position="154"/>
    </location>
</feature>
<evidence type="ECO:0000259" key="2">
    <source>
        <dbReference type="Pfam" id="PF07331"/>
    </source>
</evidence>